<accession>A0A7W9UJE0</accession>
<reference evidence="2 3" key="1">
    <citation type="submission" date="2020-08" db="EMBL/GenBank/DDBJ databases">
        <title>Sequencing the genomes of 1000 actinobacteria strains.</title>
        <authorList>
            <person name="Klenk H.-P."/>
        </authorList>
    </citation>
    <scope>NUCLEOTIDE SEQUENCE [LARGE SCALE GENOMIC DNA]</scope>
    <source>
        <strain evidence="2 3">DSM 43582</strain>
    </source>
</reference>
<dbReference type="Pfam" id="PF07332">
    <property type="entry name" value="Phage_holin_3_6"/>
    <property type="match status" value="1"/>
</dbReference>
<organism evidence="2 3">
    <name type="scientific">Nocardia transvalensis</name>
    <dbReference type="NCBI Taxonomy" id="37333"/>
    <lineage>
        <taxon>Bacteria</taxon>
        <taxon>Bacillati</taxon>
        <taxon>Actinomycetota</taxon>
        <taxon>Actinomycetes</taxon>
        <taxon>Mycobacteriales</taxon>
        <taxon>Nocardiaceae</taxon>
        <taxon>Nocardia</taxon>
    </lineage>
</organism>
<name>A0A7W9UJE0_9NOCA</name>
<dbReference type="EMBL" id="JACHIT010000002">
    <property type="protein sequence ID" value="MBB5915364.1"/>
    <property type="molecule type" value="Genomic_DNA"/>
</dbReference>
<dbReference type="InterPro" id="IPR009937">
    <property type="entry name" value="Phage_holin_3_6"/>
</dbReference>
<keyword evidence="1" id="KW-0472">Membrane</keyword>
<evidence type="ECO:0000313" key="3">
    <source>
        <dbReference type="Proteomes" id="UP000540412"/>
    </source>
</evidence>
<protein>
    <submittedName>
        <fullName evidence="2">Membrane protein</fullName>
    </submittedName>
</protein>
<dbReference type="AlphaFoldDB" id="A0A7W9UJE0"/>
<sequence>MVGKIEQPPARERPVGELVSDASEQLSRLVRDEMRLAVTELQQKGKRTGVGAGLFGAAAVLALYGGAALVACVVLAVATALAAWLAALIVGAAVLVIAAVLALIGRRQVRAASPPVPQEAVVSVKTDIETVKEGLHR</sequence>
<feature type="transmembrane region" description="Helical" evidence="1">
    <location>
        <begin position="83"/>
        <end position="104"/>
    </location>
</feature>
<gene>
    <name evidence="2" type="ORF">BJY24_004276</name>
</gene>
<comment type="caution">
    <text evidence="2">The sequence shown here is derived from an EMBL/GenBank/DDBJ whole genome shotgun (WGS) entry which is preliminary data.</text>
</comment>
<proteinExistence type="predicted"/>
<keyword evidence="3" id="KW-1185">Reference proteome</keyword>
<evidence type="ECO:0000256" key="1">
    <source>
        <dbReference type="SAM" id="Phobius"/>
    </source>
</evidence>
<dbReference type="RefSeq" id="WP_040749095.1">
    <property type="nucleotide sequence ID" value="NZ_JACHIT010000002.1"/>
</dbReference>
<keyword evidence="1" id="KW-1133">Transmembrane helix</keyword>
<evidence type="ECO:0000313" key="2">
    <source>
        <dbReference type="EMBL" id="MBB5915364.1"/>
    </source>
</evidence>
<keyword evidence="1" id="KW-0812">Transmembrane</keyword>
<dbReference type="Proteomes" id="UP000540412">
    <property type="component" value="Unassembled WGS sequence"/>
</dbReference>
<feature type="transmembrane region" description="Helical" evidence="1">
    <location>
        <begin position="52"/>
        <end position="77"/>
    </location>
</feature>